<reference evidence="1" key="1">
    <citation type="journal article" date="2023" name="Mol. Phylogenet. Evol.">
        <title>Genome-scale phylogeny and comparative genomics of the fungal order Sordariales.</title>
        <authorList>
            <person name="Hensen N."/>
            <person name="Bonometti L."/>
            <person name="Westerberg I."/>
            <person name="Brannstrom I.O."/>
            <person name="Guillou S."/>
            <person name="Cros-Aarteil S."/>
            <person name="Calhoun S."/>
            <person name="Haridas S."/>
            <person name="Kuo A."/>
            <person name="Mondo S."/>
            <person name="Pangilinan J."/>
            <person name="Riley R."/>
            <person name="LaButti K."/>
            <person name="Andreopoulos B."/>
            <person name="Lipzen A."/>
            <person name="Chen C."/>
            <person name="Yan M."/>
            <person name="Daum C."/>
            <person name="Ng V."/>
            <person name="Clum A."/>
            <person name="Steindorff A."/>
            <person name="Ohm R.A."/>
            <person name="Martin F."/>
            <person name="Silar P."/>
            <person name="Natvig D.O."/>
            <person name="Lalanne C."/>
            <person name="Gautier V."/>
            <person name="Ament-Velasquez S.L."/>
            <person name="Kruys A."/>
            <person name="Hutchinson M.I."/>
            <person name="Powell A.J."/>
            <person name="Barry K."/>
            <person name="Miller A.N."/>
            <person name="Grigoriev I.V."/>
            <person name="Debuchy R."/>
            <person name="Gladieux P."/>
            <person name="Hiltunen Thoren M."/>
            <person name="Johannesson H."/>
        </authorList>
    </citation>
    <scope>NUCLEOTIDE SEQUENCE</scope>
    <source>
        <strain evidence="1">PSN293</strain>
    </source>
</reference>
<dbReference type="Proteomes" id="UP001301769">
    <property type="component" value="Unassembled WGS sequence"/>
</dbReference>
<evidence type="ECO:0000313" key="2">
    <source>
        <dbReference type="Proteomes" id="UP001301769"/>
    </source>
</evidence>
<keyword evidence="2" id="KW-1185">Reference proteome</keyword>
<protein>
    <submittedName>
        <fullName evidence="1">Uncharacterized protein</fullName>
    </submittedName>
</protein>
<dbReference type="AlphaFoldDB" id="A0AAN6Y0R6"/>
<dbReference type="EMBL" id="MU858173">
    <property type="protein sequence ID" value="KAK4210483.1"/>
    <property type="molecule type" value="Genomic_DNA"/>
</dbReference>
<name>A0AAN6Y0R6_9PEZI</name>
<proteinExistence type="predicted"/>
<sequence length="226" mass="25938">MFHFAQANGNPQCYPNYPFRPDGSKRPPAGAEDWPHISTCKQASLSARGWGPAMPVYYNVRNCPNTSGRGEGGTEIRVSYNLFYEKDGFRGSSNSHDYDWERVIVIWRKYGLYLYKDEILLSNHKGYKRIAGWESIPQTVDAGNWFEISGKNKDHAKVYVGWCKHAMFFEKRTKDSTIVACLGDTEMRSDDWYFVADQSKSILLLANDWGNAWSQPDRVYDSLCSQ</sequence>
<reference evidence="1" key="2">
    <citation type="submission" date="2023-05" db="EMBL/GenBank/DDBJ databases">
        <authorList>
            <consortium name="Lawrence Berkeley National Laboratory"/>
            <person name="Steindorff A."/>
            <person name="Hensen N."/>
            <person name="Bonometti L."/>
            <person name="Westerberg I."/>
            <person name="Brannstrom I.O."/>
            <person name="Guillou S."/>
            <person name="Cros-Aarteil S."/>
            <person name="Calhoun S."/>
            <person name="Haridas S."/>
            <person name="Kuo A."/>
            <person name="Mondo S."/>
            <person name="Pangilinan J."/>
            <person name="Riley R."/>
            <person name="Labutti K."/>
            <person name="Andreopoulos B."/>
            <person name="Lipzen A."/>
            <person name="Chen C."/>
            <person name="Yanf M."/>
            <person name="Daum C."/>
            <person name="Ng V."/>
            <person name="Clum A."/>
            <person name="Ohm R."/>
            <person name="Martin F."/>
            <person name="Silar P."/>
            <person name="Natvig D."/>
            <person name="Lalanne C."/>
            <person name="Gautier V."/>
            <person name="Ament-Velasquez S.L."/>
            <person name="Kruys A."/>
            <person name="Hutchinson M.I."/>
            <person name="Powell A.J."/>
            <person name="Barry K."/>
            <person name="Miller A.N."/>
            <person name="Grigoriev I.V."/>
            <person name="Debuchy R."/>
            <person name="Gladieux P."/>
            <person name="Thoren M.H."/>
            <person name="Johannesson H."/>
        </authorList>
    </citation>
    <scope>NUCLEOTIDE SEQUENCE</scope>
    <source>
        <strain evidence="1">PSN293</strain>
    </source>
</reference>
<comment type="caution">
    <text evidence="1">The sequence shown here is derived from an EMBL/GenBank/DDBJ whole genome shotgun (WGS) entry which is preliminary data.</text>
</comment>
<accession>A0AAN6Y0R6</accession>
<organism evidence="1 2">
    <name type="scientific">Rhypophila decipiens</name>
    <dbReference type="NCBI Taxonomy" id="261697"/>
    <lineage>
        <taxon>Eukaryota</taxon>
        <taxon>Fungi</taxon>
        <taxon>Dikarya</taxon>
        <taxon>Ascomycota</taxon>
        <taxon>Pezizomycotina</taxon>
        <taxon>Sordariomycetes</taxon>
        <taxon>Sordariomycetidae</taxon>
        <taxon>Sordariales</taxon>
        <taxon>Naviculisporaceae</taxon>
        <taxon>Rhypophila</taxon>
    </lineage>
</organism>
<evidence type="ECO:0000313" key="1">
    <source>
        <dbReference type="EMBL" id="KAK4210483.1"/>
    </source>
</evidence>
<gene>
    <name evidence="1" type="ORF">QBC37DRAFT_292412</name>
</gene>